<evidence type="ECO:0000256" key="2">
    <source>
        <dbReference type="ARBA" id="ARBA00023125"/>
    </source>
</evidence>
<dbReference type="Gene3D" id="1.10.150.130">
    <property type="match status" value="1"/>
</dbReference>
<dbReference type="GO" id="GO:0006310">
    <property type="term" value="P:DNA recombination"/>
    <property type="evidence" value="ECO:0007669"/>
    <property type="project" value="UniProtKB-KW"/>
</dbReference>
<dbReference type="Pfam" id="PF13102">
    <property type="entry name" value="Phage_int_SAM_5"/>
    <property type="match status" value="1"/>
</dbReference>
<dbReference type="Proteomes" id="UP000825483">
    <property type="component" value="Unassembled WGS sequence"/>
</dbReference>
<protein>
    <submittedName>
        <fullName evidence="5">Integrase</fullName>
    </submittedName>
</protein>
<proteinExistence type="inferred from homology"/>
<keyword evidence="2" id="KW-0238">DNA-binding</keyword>
<dbReference type="PANTHER" id="PTHR30349">
    <property type="entry name" value="PHAGE INTEGRASE-RELATED"/>
    <property type="match status" value="1"/>
</dbReference>
<dbReference type="Pfam" id="PF17293">
    <property type="entry name" value="Arm-DNA-bind_5"/>
    <property type="match status" value="1"/>
</dbReference>
<dbReference type="InterPro" id="IPR013762">
    <property type="entry name" value="Integrase-like_cat_sf"/>
</dbReference>
<evidence type="ECO:0000313" key="6">
    <source>
        <dbReference type="Proteomes" id="UP000825483"/>
    </source>
</evidence>
<dbReference type="RefSeq" id="WP_223928373.1">
    <property type="nucleotide sequence ID" value="NZ_BPTU01000001.1"/>
</dbReference>
<evidence type="ECO:0000256" key="3">
    <source>
        <dbReference type="ARBA" id="ARBA00023172"/>
    </source>
</evidence>
<sequence length="381" mass="44452">MSNICKTVTLRTRKIKGGEQLSFYLDYYPGYRDESTMKVMRHESLGIYIYAKPKNQRERDYNDRMREKAEALRCRRYESIVNERYDFFDRDKMKGDFLAYFKLKADKKNCKWQHVYKHFERFANGKCRFDEINVDLCNKFREYLLTAPQTIHTEHKLHINSIAGYWSTFRAVLHTAYREHKIMENPNGFLERIDTIPTEKEHLSKEELVRLANTPCEYPVLKTAFLFACLTGLRKSDIRQLTWENIQPYGDGGMYVTLRMQKTKELVNNPISDEALELIGGSGTGKVFEGFTDKMTQIPLKNWLKAASITKKISFHCSRHTFGSLQVDAGTSVYTVQHMLGHKNVSTTQIYANMADESKRESVNRITLKPVKTVQLKVVGQ</sequence>
<dbReference type="PANTHER" id="PTHR30349:SF64">
    <property type="entry name" value="PROPHAGE INTEGRASE INTD-RELATED"/>
    <property type="match status" value="1"/>
</dbReference>
<dbReference type="GO" id="GO:0015074">
    <property type="term" value="P:DNA integration"/>
    <property type="evidence" value="ECO:0007669"/>
    <property type="project" value="InterPro"/>
</dbReference>
<evidence type="ECO:0000313" key="5">
    <source>
        <dbReference type="EMBL" id="GJG60162.1"/>
    </source>
</evidence>
<dbReference type="InterPro" id="IPR025269">
    <property type="entry name" value="SAM-like_dom"/>
</dbReference>
<dbReference type="SUPFAM" id="SSF56349">
    <property type="entry name" value="DNA breaking-rejoining enzymes"/>
    <property type="match status" value="1"/>
</dbReference>
<dbReference type="CDD" id="cd01185">
    <property type="entry name" value="INTN1_C_like"/>
    <property type="match status" value="1"/>
</dbReference>
<dbReference type="EMBL" id="BPUB01000003">
    <property type="protein sequence ID" value="GJG60162.1"/>
    <property type="molecule type" value="Genomic_DNA"/>
</dbReference>
<comment type="similarity">
    <text evidence="1">Belongs to the 'phage' integrase family.</text>
</comment>
<comment type="caution">
    <text evidence="5">The sequence shown here is derived from an EMBL/GenBank/DDBJ whole genome shotgun (WGS) entry which is preliminary data.</text>
</comment>
<organism evidence="5 6">
    <name type="scientific">Prevotella lacticifex</name>
    <dbReference type="NCBI Taxonomy" id="2854755"/>
    <lineage>
        <taxon>Bacteria</taxon>
        <taxon>Pseudomonadati</taxon>
        <taxon>Bacteroidota</taxon>
        <taxon>Bacteroidia</taxon>
        <taxon>Bacteroidales</taxon>
        <taxon>Prevotellaceae</taxon>
        <taxon>Prevotella</taxon>
    </lineage>
</organism>
<gene>
    <name evidence="5" type="ORF">PRLR5076_30130</name>
</gene>
<dbReference type="InterPro" id="IPR050090">
    <property type="entry name" value="Tyrosine_recombinase_XerCD"/>
</dbReference>
<evidence type="ECO:0000256" key="1">
    <source>
        <dbReference type="ARBA" id="ARBA00008857"/>
    </source>
</evidence>
<dbReference type="PROSITE" id="PS51898">
    <property type="entry name" value="TYR_RECOMBINASE"/>
    <property type="match status" value="1"/>
</dbReference>
<dbReference type="AlphaFoldDB" id="A0A9R1CCD2"/>
<evidence type="ECO:0000259" key="4">
    <source>
        <dbReference type="PROSITE" id="PS51898"/>
    </source>
</evidence>
<dbReference type="InterPro" id="IPR010998">
    <property type="entry name" value="Integrase_recombinase_N"/>
</dbReference>
<accession>A0A9R1CCD2</accession>
<dbReference type="Pfam" id="PF00589">
    <property type="entry name" value="Phage_integrase"/>
    <property type="match status" value="1"/>
</dbReference>
<reference evidence="5" key="1">
    <citation type="journal article" date="2022" name="Int. J. Syst. Evol. Microbiol.">
        <title>Prevotella lacticifex sp. nov., isolated from the rumen of cows.</title>
        <authorList>
            <person name="Shinkai T."/>
            <person name="Ikeyama N."/>
            <person name="Kumagai M."/>
            <person name="Ohmori H."/>
            <person name="Sakamoto M."/>
            <person name="Ohkuma M."/>
            <person name="Mitsumori M."/>
        </authorList>
    </citation>
    <scope>NUCLEOTIDE SEQUENCE</scope>
    <source>
        <strain evidence="5">R5076</strain>
    </source>
</reference>
<dbReference type="GO" id="GO:0003677">
    <property type="term" value="F:DNA binding"/>
    <property type="evidence" value="ECO:0007669"/>
    <property type="project" value="UniProtKB-KW"/>
</dbReference>
<dbReference type="Gene3D" id="1.10.443.10">
    <property type="entry name" value="Intergrase catalytic core"/>
    <property type="match status" value="1"/>
</dbReference>
<keyword evidence="6" id="KW-1185">Reference proteome</keyword>
<dbReference type="InterPro" id="IPR011010">
    <property type="entry name" value="DNA_brk_join_enz"/>
</dbReference>
<dbReference type="GeneID" id="72467880"/>
<dbReference type="InterPro" id="IPR035386">
    <property type="entry name" value="Arm-DNA-bind_5"/>
</dbReference>
<keyword evidence="3" id="KW-0233">DNA recombination</keyword>
<feature type="domain" description="Tyr recombinase" evidence="4">
    <location>
        <begin position="198"/>
        <end position="364"/>
    </location>
</feature>
<dbReference type="InterPro" id="IPR002104">
    <property type="entry name" value="Integrase_catalytic"/>
</dbReference>
<name>A0A9R1CCD2_9BACT</name>